<dbReference type="Proteomes" id="UP000085678">
    <property type="component" value="Unplaced"/>
</dbReference>
<name>A0A1S3IIL2_LINAN</name>
<dbReference type="KEGG" id="lak:106164631"/>
<dbReference type="PRINTS" id="PR00080">
    <property type="entry name" value="SDRFAMILY"/>
</dbReference>
<reference evidence="3" key="2">
    <citation type="submission" date="2025-08" db="UniProtKB">
        <authorList>
            <consortium name="RefSeq"/>
        </authorList>
    </citation>
    <scope>IDENTIFICATION</scope>
</reference>
<dbReference type="Gene3D" id="3.40.50.720">
    <property type="entry name" value="NAD(P)-binding Rossmann-like Domain"/>
    <property type="match status" value="1"/>
</dbReference>
<dbReference type="InterPro" id="IPR002347">
    <property type="entry name" value="SDR_fam"/>
</dbReference>
<reference evidence="3" key="1">
    <citation type="journal article" date="2015" name="Nat. Commun.">
        <title>The Lingula genome provides insights into brachiopod evolution and the origin of phosphate biomineralization.</title>
        <authorList>
            <person name="Luo Y.J."/>
            <person name="Takeuchi T."/>
            <person name="Koyanagi R."/>
            <person name="Yamada L."/>
            <person name="Kanda M."/>
            <person name="Khalturina M."/>
            <person name="Fujie M."/>
            <person name="Yamasaki S.I."/>
            <person name="Endo K."/>
            <person name="Satoh N."/>
        </authorList>
    </citation>
    <scope>NUCLEOTIDE SEQUENCE</scope>
</reference>
<dbReference type="OrthoDB" id="5296at2759"/>
<evidence type="ECO:0000313" key="3">
    <source>
        <dbReference type="RefSeq" id="XP_013398052.1"/>
    </source>
</evidence>
<dbReference type="InParanoid" id="A0A1S3IIL2"/>
<keyword evidence="2" id="KW-1185">Reference proteome</keyword>
<dbReference type="PRINTS" id="PR00081">
    <property type="entry name" value="GDHRDH"/>
</dbReference>
<dbReference type="RefSeq" id="XP_013398052.1">
    <property type="nucleotide sequence ID" value="XM_013542598.1"/>
</dbReference>
<comment type="similarity">
    <text evidence="1">Belongs to the short-chain dehydrogenases/reductases (SDR) family.</text>
</comment>
<dbReference type="PANTHER" id="PTHR43313">
    <property type="entry name" value="SHORT-CHAIN DEHYDROGENASE/REDUCTASE FAMILY 9C"/>
    <property type="match status" value="1"/>
</dbReference>
<dbReference type="Pfam" id="PF00106">
    <property type="entry name" value="adh_short"/>
    <property type="match status" value="1"/>
</dbReference>
<proteinExistence type="inferred from homology"/>
<dbReference type="InterPro" id="IPR036291">
    <property type="entry name" value="NAD(P)-bd_dom_sf"/>
</dbReference>
<evidence type="ECO:0000256" key="1">
    <source>
        <dbReference type="RuleBase" id="RU000363"/>
    </source>
</evidence>
<sequence length="346" mass="38569">MAWCCLTVVSCVLIGLLLLNWIARKLTIGAKACREKYIAITGCDSGFGCLAAKRLHRMGFNVFAACLTESGAEALRNEEAHGPFIKPFIMDIASSESIKNGFEFVKAHVPGDIGLWGLINNAGIEGKYGPLEWLTRDDYRHCMEINFLGMAEVTTVFLPLLKKGQGRLVNTSSQLARLPIGDFPCYVASKCAVEGFSDAARQQLKCSNISVHLVEPGWFKTNITSEENYSHFIQAAFDGAPPEAQQEYNKDFMQDVKTRLFEARDAHACINVDWVVNDYIHAMTSWYPYARYGPNGAFATAVSYLPAPLSDYIVINTMNPAIILAKMDMIRKRNLPKESENEKKEE</sequence>
<dbReference type="GO" id="GO:0008202">
    <property type="term" value="P:steroid metabolic process"/>
    <property type="evidence" value="ECO:0007669"/>
    <property type="project" value="TreeGrafter"/>
</dbReference>
<accession>A0A1S3IIL2</accession>
<dbReference type="GO" id="GO:0016491">
    <property type="term" value="F:oxidoreductase activity"/>
    <property type="evidence" value="ECO:0007669"/>
    <property type="project" value="TreeGrafter"/>
</dbReference>
<organism evidence="2 3">
    <name type="scientific">Lingula anatina</name>
    <name type="common">Brachiopod</name>
    <name type="synonym">Lingula unguis</name>
    <dbReference type="NCBI Taxonomy" id="7574"/>
    <lineage>
        <taxon>Eukaryota</taxon>
        <taxon>Metazoa</taxon>
        <taxon>Spiralia</taxon>
        <taxon>Lophotrochozoa</taxon>
        <taxon>Brachiopoda</taxon>
        <taxon>Linguliformea</taxon>
        <taxon>Lingulata</taxon>
        <taxon>Lingulida</taxon>
        <taxon>Linguloidea</taxon>
        <taxon>Lingulidae</taxon>
        <taxon>Lingula</taxon>
    </lineage>
</organism>
<dbReference type="AlphaFoldDB" id="A0A1S3IIL2"/>
<dbReference type="GeneID" id="106164631"/>
<protein>
    <submittedName>
        <fullName evidence="3">Dehydrogenase/reductase SDR family member 9</fullName>
    </submittedName>
</protein>
<gene>
    <name evidence="3" type="primary">LOC106164631</name>
</gene>
<dbReference type="SUPFAM" id="SSF51735">
    <property type="entry name" value="NAD(P)-binding Rossmann-fold domains"/>
    <property type="match status" value="1"/>
</dbReference>
<evidence type="ECO:0000313" key="2">
    <source>
        <dbReference type="Proteomes" id="UP000085678"/>
    </source>
</evidence>
<dbReference type="PANTHER" id="PTHR43313:SF50">
    <property type="entry name" value="GH26015P"/>
    <property type="match status" value="1"/>
</dbReference>